<evidence type="ECO:0000256" key="4">
    <source>
        <dbReference type="ARBA" id="ARBA00022692"/>
    </source>
</evidence>
<dbReference type="Pfam" id="PF01794">
    <property type="entry name" value="Ferric_reduct"/>
    <property type="match status" value="1"/>
</dbReference>
<keyword evidence="14" id="KW-1185">Reference proteome</keyword>
<feature type="transmembrane region" description="Helical" evidence="11">
    <location>
        <begin position="179"/>
        <end position="199"/>
    </location>
</feature>
<dbReference type="InterPro" id="IPR051410">
    <property type="entry name" value="Ferric/Cupric_Reductase"/>
</dbReference>
<evidence type="ECO:0000256" key="3">
    <source>
        <dbReference type="ARBA" id="ARBA00022448"/>
    </source>
</evidence>
<name>A0ABR4CSW2_9HELO</name>
<sequence length="587" mass="66296">MSWPYKIILDLTDEQKSTRRLLLDRYGVYAQLSALIPILCYQLYRLAIWVLYARQRSKVRYDEVPSSPISKHGRGQRTGMVVRKWRVVKWWLGGEVSEGWGGRGLWVAGVGWGAWLGFLCVRETGDDYIHITKRFGVIAASQLPIHYMLSMKSLYSPLAFLFRTSHEELNPWHRMTGRIIYGLLICHAVWYMNLFVQISVLQKRLAAPVVIIGILGFIMLTLLVTTSLEVVRRWSYRAFFIAHLTIGVSLMPLLFFHAPPLRIYVLEALALFVFDIICRKIDTVTGFANIVQVPNTKLVKLTIPIPKSKIQRFAAAPGQHVYLQIPPESTPPNTSKLSIHDLCYNPFTVASVSSTDITLVLRTLHGPTTKAIDTLSRLNKARPPLNIEGPLGSSRHFPNLARDYDRVIMVAGGVGATFVVPIYRDVRKGLVEEGKSPDRATFVWSVRKTEEVGWAVGGDEAEDENEIDDGHGSPGFFEDENLKVYLTTGYLAEGNHGDEALLPVDGSVEMEDLQKDDDESVRGVRITAKQRPDLKALVDETFRLGREESVAVLVCGPKSMARELRRHVGPWVEKGRDVWFHDESFGW</sequence>
<evidence type="ECO:0000256" key="5">
    <source>
        <dbReference type="ARBA" id="ARBA00022982"/>
    </source>
</evidence>
<dbReference type="InterPro" id="IPR039261">
    <property type="entry name" value="FNR_nucleotide-bd"/>
</dbReference>
<evidence type="ECO:0000256" key="9">
    <source>
        <dbReference type="ARBA" id="ARBA00023136"/>
    </source>
</evidence>
<dbReference type="InterPro" id="IPR017927">
    <property type="entry name" value="FAD-bd_FR_type"/>
</dbReference>
<evidence type="ECO:0000256" key="10">
    <source>
        <dbReference type="ARBA" id="ARBA00023180"/>
    </source>
</evidence>
<dbReference type="Gene3D" id="3.40.50.80">
    <property type="entry name" value="Nucleotide-binding domain of ferredoxin-NADP reductase (FNR) module"/>
    <property type="match status" value="1"/>
</dbReference>
<dbReference type="SUPFAM" id="SSF52343">
    <property type="entry name" value="Ferredoxin reductase-like, C-terminal NADP-linked domain"/>
    <property type="match status" value="1"/>
</dbReference>
<evidence type="ECO:0000256" key="8">
    <source>
        <dbReference type="ARBA" id="ARBA00023065"/>
    </source>
</evidence>
<keyword evidence="10" id="KW-0325">Glycoprotein</keyword>
<evidence type="ECO:0000313" key="14">
    <source>
        <dbReference type="Proteomes" id="UP001595075"/>
    </source>
</evidence>
<organism evidence="13 14">
    <name type="scientific">Oculimacula yallundae</name>
    <dbReference type="NCBI Taxonomy" id="86028"/>
    <lineage>
        <taxon>Eukaryota</taxon>
        <taxon>Fungi</taxon>
        <taxon>Dikarya</taxon>
        <taxon>Ascomycota</taxon>
        <taxon>Pezizomycotina</taxon>
        <taxon>Leotiomycetes</taxon>
        <taxon>Helotiales</taxon>
        <taxon>Ploettnerulaceae</taxon>
        <taxon>Oculimacula</taxon>
    </lineage>
</organism>
<dbReference type="CDD" id="cd06186">
    <property type="entry name" value="NOX_Duox_like_FAD_NADP"/>
    <property type="match status" value="1"/>
</dbReference>
<comment type="similarity">
    <text evidence="2">Belongs to the ferric reductase (FRE) family.</text>
</comment>
<keyword evidence="3" id="KW-0813">Transport</keyword>
<dbReference type="EMBL" id="JAZHXI010000004">
    <property type="protein sequence ID" value="KAL2072154.1"/>
    <property type="molecule type" value="Genomic_DNA"/>
</dbReference>
<accession>A0ABR4CSW2</accession>
<dbReference type="PROSITE" id="PS51384">
    <property type="entry name" value="FAD_FR"/>
    <property type="match status" value="1"/>
</dbReference>
<dbReference type="PANTHER" id="PTHR32361">
    <property type="entry name" value="FERRIC/CUPRIC REDUCTASE TRANSMEMBRANE COMPONENT"/>
    <property type="match status" value="1"/>
</dbReference>
<feature type="transmembrane region" description="Helical" evidence="11">
    <location>
        <begin position="236"/>
        <end position="255"/>
    </location>
</feature>
<keyword evidence="5" id="KW-0249">Electron transport</keyword>
<keyword evidence="6 11" id="KW-1133">Transmembrane helix</keyword>
<keyword evidence="9 11" id="KW-0472">Membrane</keyword>
<dbReference type="Pfam" id="PF08030">
    <property type="entry name" value="NAD_binding_6"/>
    <property type="match status" value="1"/>
</dbReference>
<feature type="transmembrane region" description="Helical" evidence="11">
    <location>
        <begin position="28"/>
        <end position="52"/>
    </location>
</feature>
<feature type="transmembrane region" description="Helical" evidence="11">
    <location>
        <begin position="205"/>
        <end position="224"/>
    </location>
</feature>
<evidence type="ECO:0000256" key="6">
    <source>
        <dbReference type="ARBA" id="ARBA00022989"/>
    </source>
</evidence>
<dbReference type="SFLD" id="SFLDG01168">
    <property type="entry name" value="Ferric_reductase_subgroup_(FRE"/>
    <property type="match status" value="1"/>
</dbReference>
<dbReference type="InterPro" id="IPR013112">
    <property type="entry name" value="FAD-bd_8"/>
</dbReference>
<evidence type="ECO:0000256" key="2">
    <source>
        <dbReference type="ARBA" id="ARBA00006278"/>
    </source>
</evidence>
<keyword evidence="7" id="KW-0560">Oxidoreductase</keyword>
<keyword evidence="4 11" id="KW-0812">Transmembrane</keyword>
<evidence type="ECO:0000259" key="12">
    <source>
        <dbReference type="PROSITE" id="PS51384"/>
    </source>
</evidence>
<keyword evidence="8" id="KW-0406">Ion transport</keyword>
<evidence type="ECO:0000256" key="11">
    <source>
        <dbReference type="SAM" id="Phobius"/>
    </source>
</evidence>
<dbReference type="Proteomes" id="UP001595075">
    <property type="component" value="Unassembled WGS sequence"/>
</dbReference>
<dbReference type="SFLD" id="SFLDS00052">
    <property type="entry name" value="Ferric_Reductase_Domain"/>
    <property type="match status" value="1"/>
</dbReference>
<proteinExistence type="inferred from homology"/>
<dbReference type="PANTHER" id="PTHR32361:SF9">
    <property type="entry name" value="FERRIC REDUCTASE TRANSMEMBRANE COMPONENT 3-RELATED"/>
    <property type="match status" value="1"/>
</dbReference>
<protein>
    <recommendedName>
        <fullName evidence="12">FAD-binding FR-type domain-containing protein</fullName>
    </recommendedName>
</protein>
<evidence type="ECO:0000313" key="13">
    <source>
        <dbReference type="EMBL" id="KAL2072154.1"/>
    </source>
</evidence>
<comment type="subcellular location">
    <subcellularLocation>
        <location evidence="1">Membrane</location>
        <topology evidence="1">Multi-pass membrane protein</topology>
    </subcellularLocation>
</comment>
<comment type="caution">
    <text evidence="13">The sequence shown here is derived from an EMBL/GenBank/DDBJ whole genome shotgun (WGS) entry which is preliminary data.</text>
</comment>
<dbReference type="InterPro" id="IPR013130">
    <property type="entry name" value="Fe3_Rdtase_TM_dom"/>
</dbReference>
<dbReference type="Pfam" id="PF08022">
    <property type="entry name" value="FAD_binding_8"/>
    <property type="match status" value="1"/>
</dbReference>
<feature type="domain" description="FAD-binding FR-type" evidence="12">
    <location>
        <begin position="271"/>
        <end position="397"/>
    </location>
</feature>
<evidence type="ECO:0000256" key="1">
    <source>
        <dbReference type="ARBA" id="ARBA00004141"/>
    </source>
</evidence>
<gene>
    <name evidence="13" type="ORF">VTL71DRAFT_11497</name>
</gene>
<dbReference type="InterPro" id="IPR013121">
    <property type="entry name" value="Fe_red_NAD-bd_6"/>
</dbReference>
<reference evidence="13 14" key="1">
    <citation type="journal article" date="2024" name="Commun. Biol.">
        <title>Comparative genomic analysis of thermophilic fungi reveals convergent evolutionary adaptations and gene losses.</title>
        <authorList>
            <person name="Steindorff A.S."/>
            <person name="Aguilar-Pontes M.V."/>
            <person name="Robinson A.J."/>
            <person name="Andreopoulos B."/>
            <person name="LaButti K."/>
            <person name="Kuo A."/>
            <person name="Mondo S."/>
            <person name="Riley R."/>
            <person name="Otillar R."/>
            <person name="Haridas S."/>
            <person name="Lipzen A."/>
            <person name="Grimwood J."/>
            <person name="Schmutz J."/>
            <person name="Clum A."/>
            <person name="Reid I.D."/>
            <person name="Moisan M.C."/>
            <person name="Butler G."/>
            <person name="Nguyen T.T.M."/>
            <person name="Dewar K."/>
            <person name="Conant G."/>
            <person name="Drula E."/>
            <person name="Henrissat B."/>
            <person name="Hansel C."/>
            <person name="Singer S."/>
            <person name="Hutchinson M.I."/>
            <person name="de Vries R.P."/>
            <person name="Natvig D.O."/>
            <person name="Powell A.J."/>
            <person name="Tsang A."/>
            <person name="Grigoriev I.V."/>
        </authorList>
    </citation>
    <scope>NUCLEOTIDE SEQUENCE [LARGE SCALE GENOMIC DNA]</scope>
    <source>
        <strain evidence="13 14">CBS 494.80</strain>
    </source>
</reference>
<evidence type="ECO:0000256" key="7">
    <source>
        <dbReference type="ARBA" id="ARBA00023002"/>
    </source>
</evidence>